<dbReference type="HOGENOM" id="CLU_043065_0_0_1"/>
<dbReference type="AlphaFoldDB" id="A0A0D0CC52"/>
<reference evidence="2" key="2">
    <citation type="submission" date="2015-01" db="EMBL/GenBank/DDBJ databases">
        <title>Evolutionary Origins and Diversification of the Mycorrhizal Mutualists.</title>
        <authorList>
            <consortium name="DOE Joint Genome Institute"/>
            <consortium name="Mycorrhizal Genomics Consortium"/>
            <person name="Kohler A."/>
            <person name="Kuo A."/>
            <person name="Nagy L.G."/>
            <person name="Floudas D."/>
            <person name="Copeland A."/>
            <person name="Barry K.W."/>
            <person name="Cichocki N."/>
            <person name="Veneault-Fourrey C."/>
            <person name="LaButti K."/>
            <person name="Lindquist E.A."/>
            <person name="Lipzen A."/>
            <person name="Lundell T."/>
            <person name="Morin E."/>
            <person name="Murat C."/>
            <person name="Riley R."/>
            <person name="Ohm R."/>
            <person name="Sun H."/>
            <person name="Tunlid A."/>
            <person name="Henrissat B."/>
            <person name="Grigoriev I.V."/>
            <person name="Hibbett D.S."/>
            <person name="Martin F."/>
        </authorList>
    </citation>
    <scope>NUCLEOTIDE SEQUENCE [LARGE SCALE GENOMIC DNA]</scope>
    <source>
        <strain evidence="2">Ve08.2h10</strain>
    </source>
</reference>
<accession>A0A0D0CC52</accession>
<proteinExistence type="predicted"/>
<sequence>MTSTAVPSSNVMASFSPSSMSIDTQPLTNNNGIDAENLLHIICNQSLQAHHDAGESSVPTDKSLVPCIPDPPIPQTGSSAHQWVSVHSLLSPTSKIQAVKALDALKPPRSNPSLPSPNLGIHAIVTKLAKAKQYTPLMLFTITNTFHLHKEGHLLKKTKSSINSTIHHLLDLSQFEVEEAMDALTWQEAWQCEISWLPEIAEPAVHKRWSWHFSTLLKDKAILSFDIRMCLCYAAQPFQHNKQDWKAHLQAAKDDVVKEELQKLFLQRSPLLHLL</sequence>
<evidence type="ECO:0000313" key="1">
    <source>
        <dbReference type="EMBL" id="KIK80387.1"/>
    </source>
</evidence>
<protein>
    <submittedName>
        <fullName evidence="1">Unplaced genomic scaffold scaffold_1210, whole genome shotgun sequence</fullName>
    </submittedName>
</protein>
<dbReference type="STRING" id="930991.A0A0D0CC52"/>
<dbReference type="Proteomes" id="UP000054538">
    <property type="component" value="Unassembled WGS sequence"/>
</dbReference>
<gene>
    <name evidence="1" type="ORF">PAXRUDRAFT_15825</name>
</gene>
<organism evidence="1 2">
    <name type="scientific">Paxillus rubicundulus Ve08.2h10</name>
    <dbReference type="NCBI Taxonomy" id="930991"/>
    <lineage>
        <taxon>Eukaryota</taxon>
        <taxon>Fungi</taxon>
        <taxon>Dikarya</taxon>
        <taxon>Basidiomycota</taxon>
        <taxon>Agaricomycotina</taxon>
        <taxon>Agaricomycetes</taxon>
        <taxon>Agaricomycetidae</taxon>
        <taxon>Boletales</taxon>
        <taxon>Paxilineae</taxon>
        <taxon>Paxillaceae</taxon>
        <taxon>Paxillus</taxon>
    </lineage>
</organism>
<evidence type="ECO:0000313" key="2">
    <source>
        <dbReference type="Proteomes" id="UP000054538"/>
    </source>
</evidence>
<dbReference type="EMBL" id="KN826032">
    <property type="protein sequence ID" value="KIK80387.1"/>
    <property type="molecule type" value="Genomic_DNA"/>
</dbReference>
<name>A0A0D0CC52_9AGAM</name>
<keyword evidence="2" id="KW-1185">Reference proteome</keyword>
<dbReference type="InParanoid" id="A0A0D0CC52"/>
<dbReference type="OrthoDB" id="3018573at2759"/>
<reference evidence="1 2" key="1">
    <citation type="submission" date="2014-04" db="EMBL/GenBank/DDBJ databases">
        <authorList>
            <consortium name="DOE Joint Genome Institute"/>
            <person name="Kuo A."/>
            <person name="Kohler A."/>
            <person name="Jargeat P."/>
            <person name="Nagy L.G."/>
            <person name="Floudas D."/>
            <person name="Copeland A."/>
            <person name="Barry K.W."/>
            <person name="Cichocki N."/>
            <person name="Veneault-Fourrey C."/>
            <person name="LaButti K."/>
            <person name="Lindquist E.A."/>
            <person name="Lipzen A."/>
            <person name="Lundell T."/>
            <person name="Morin E."/>
            <person name="Murat C."/>
            <person name="Sun H."/>
            <person name="Tunlid A."/>
            <person name="Henrissat B."/>
            <person name="Grigoriev I.V."/>
            <person name="Hibbett D.S."/>
            <person name="Martin F."/>
            <person name="Nordberg H.P."/>
            <person name="Cantor M.N."/>
            <person name="Hua S.X."/>
        </authorList>
    </citation>
    <scope>NUCLEOTIDE SEQUENCE [LARGE SCALE GENOMIC DNA]</scope>
    <source>
        <strain evidence="1 2">Ve08.2h10</strain>
    </source>
</reference>